<reference evidence="6 7" key="1">
    <citation type="submission" date="2024-05" db="EMBL/GenBank/DDBJ databases">
        <title>A draft genome resource for the thread blight pathogen Marasmius tenuissimus strain MS-2.</title>
        <authorList>
            <person name="Yulfo-Soto G.E."/>
            <person name="Baruah I.K."/>
            <person name="Amoako-Attah I."/>
            <person name="Bukari Y."/>
            <person name="Meinhardt L.W."/>
            <person name="Bailey B.A."/>
            <person name="Cohen S.P."/>
        </authorList>
    </citation>
    <scope>NUCLEOTIDE SEQUENCE [LARGE SCALE GENOMIC DNA]</scope>
    <source>
        <strain evidence="6 7">MS-2</strain>
    </source>
</reference>
<feature type="compositionally biased region" description="Low complexity" evidence="5">
    <location>
        <begin position="194"/>
        <end position="218"/>
    </location>
</feature>
<dbReference type="Gene3D" id="3.30.56.30">
    <property type="entry name" value="Signal recognition particle, SRP19-like subunit"/>
    <property type="match status" value="1"/>
</dbReference>
<comment type="subcellular location">
    <subcellularLocation>
        <location evidence="1">Cytoplasm</location>
    </subcellularLocation>
</comment>
<keyword evidence="7" id="KW-1185">Reference proteome</keyword>
<organism evidence="6 7">
    <name type="scientific">Marasmius tenuissimus</name>
    <dbReference type="NCBI Taxonomy" id="585030"/>
    <lineage>
        <taxon>Eukaryota</taxon>
        <taxon>Fungi</taxon>
        <taxon>Dikarya</taxon>
        <taxon>Basidiomycota</taxon>
        <taxon>Agaricomycotina</taxon>
        <taxon>Agaricomycetes</taxon>
        <taxon>Agaricomycetidae</taxon>
        <taxon>Agaricales</taxon>
        <taxon>Marasmiineae</taxon>
        <taxon>Marasmiaceae</taxon>
        <taxon>Marasmius</taxon>
    </lineage>
</organism>
<sequence>MSRRAAIVEEFDDDTDLPLPTRPLANTGSSGPLLQEIDSDDDDDFASHQAGPASPPAARSQFRPSDGEQLNLKNAVTDITPYKTWTCIYPIYIDAKRPYGTGERRVERAKGVWWPLSKDIAEAANRLGFGTLHEVHKTHPRDWENPGRVRVQWKKDGSLVNPGIKTKKQLLEMICMTIQVTKPENVPKPPYNLSSSGANSGNAPNTTTTDTPAAATTPSSHKGKAPATHKSKTPLGSAPAPQRKQSGRHLPVPPEPHPPLANRVSPYSPALSSGVLIETVKAGMNATEGQAAAGGPGGGGPAGMQKGKRKVVRVRG</sequence>
<evidence type="ECO:0000256" key="2">
    <source>
        <dbReference type="ARBA" id="ARBA00022490"/>
    </source>
</evidence>
<evidence type="ECO:0000313" key="6">
    <source>
        <dbReference type="EMBL" id="KAL0060711.1"/>
    </source>
</evidence>
<feature type="region of interest" description="Disordered" evidence="5">
    <location>
        <begin position="1"/>
        <end position="66"/>
    </location>
</feature>
<feature type="region of interest" description="Disordered" evidence="5">
    <location>
        <begin position="287"/>
        <end position="316"/>
    </location>
</feature>
<evidence type="ECO:0000256" key="5">
    <source>
        <dbReference type="SAM" id="MobiDB-lite"/>
    </source>
</evidence>
<evidence type="ECO:0000256" key="1">
    <source>
        <dbReference type="ARBA" id="ARBA00004496"/>
    </source>
</evidence>
<evidence type="ECO:0000313" key="7">
    <source>
        <dbReference type="Proteomes" id="UP001437256"/>
    </source>
</evidence>
<dbReference type="SUPFAM" id="SSF69695">
    <property type="entry name" value="SRP19"/>
    <property type="match status" value="1"/>
</dbReference>
<keyword evidence="3" id="KW-0733">Signal recognition particle</keyword>
<feature type="region of interest" description="Disordered" evidence="5">
    <location>
        <begin position="183"/>
        <end position="265"/>
    </location>
</feature>
<dbReference type="PANTHER" id="PTHR17453:SF0">
    <property type="entry name" value="SIGNAL RECOGNITION PARTICLE 19 KDA PROTEIN"/>
    <property type="match status" value="1"/>
</dbReference>
<feature type="compositionally biased region" description="Gly residues" evidence="5">
    <location>
        <begin position="292"/>
        <end position="302"/>
    </location>
</feature>
<dbReference type="PANTHER" id="PTHR17453">
    <property type="entry name" value="SIGNAL RECOGNITION PARTICLE 19 KD PROTEIN"/>
    <property type="match status" value="1"/>
</dbReference>
<evidence type="ECO:0000256" key="4">
    <source>
        <dbReference type="ARBA" id="ARBA00023274"/>
    </source>
</evidence>
<dbReference type="Proteomes" id="UP001437256">
    <property type="component" value="Unassembled WGS sequence"/>
</dbReference>
<dbReference type="Pfam" id="PF01922">
    <property type="entry name" value="SRP19"/>
    <property type="match status" value="1"/>
</dbReference>
<keyword evidence="4" id="KW-0687">Ribonucleoprotein</keyword>
<proteinExistence type="predicted"/>
<dbReference type="InterPro" id="IPR036521">
    <property type="entry name" value="SRP19-like_sf"/>
</dbReference>
<gene>
    <name evidence="6" type="primary">SEC65</name>
    <name evidence="6" type="ORF">AAF712_012491</name>
</gene>
<keyword evidence="2" id="KW-0963">Cytoplasm</keyword>
<dbReference type="InterPro" id="IPR002778">
    <property type="entry name" value="Signal_recog_particle_SRP19"/>
</dbReference>
<comment type="caution">
    <text evidence="6">The sequence shown here is derived from an EMBL/GenBank/DDBJ whole genome shotgun (WGS) entry which is preliminary data.</text>
</comment>
<evidence type="ECO:0000256" key="3">
    <source>
        <dbReference type="ARBA" id="ARBA00023135"/>
    </source>
</evidence>
<dbReference type="EMBL" id="JBBXMP010000164">
    <property type="protein sequence ID" value="KAL0060711.1"/>
    <property type="molecule type" value="Genomic_DNA"/>
</dbReference>
<name>A0ABR2ZGA3_9AGAR</name>
<protein>
    <submittedName>
        <fullName evidence="6">Signal recognition particle subunit</fullName>
    </submittedName>
</protein>
<accession>A0ABR2ZGA3</accession>
<feature type="compositionally biased region" description="Basic residues" evidence="5">
    <location>
        <begin position="306"/>
        <end position="316"/>
    </location>
</feature>
<feature type="compositionally biased region" description="Basic residues" evidence="5">
    <location>
        <begin position="221"/>
        <end position="232"/>
    </location>
</feature>